<dbReference type="RefSeq" id="WP_374725229.1">
    <property type="nucleotide sequence ID" value="NZ_JAVDVI010000017.1"/>
</dbReference>
<dbReference type="PROSITE" id="PS50164">
    <property type="entry name" value="GIY_YIG"/>
    <property type="match status" value="1"/>
</dbReference>
<organism evidence="3 4">
    <name type="scientific">Flavobacterium arsenatis</name>
    <dbReference type="NCBI Taxonomy" id="1484332"/>
    <lineage>
        <taxon>Bacteria</taxon>
        <taxon>Pseudomonadati</taxon>
        <taxon>Bacteroidota</taxon>
        <taxon>Flavobacteriia</taxon>
        <taxon>Flavobacteriales</taxon>
        <taxon>Flavobacteriaceae</taxon>
        <taxon>Flavobacterium</taxon>
    </lineage>
</organism>
<dbReference type="PANTHER" id="PTHR34477">
    <property type="entry name" value="UPF0213 PROTEIN YHBQ"/>
    <property type="match status" value="1"/>
</dbReference>
<evidence type="ECO:0000313" key="3">
    <source>
        <dbReference type="EMBL" id="MDR6969225.1"/>
    </source>
</evidence>
<evidence type="ECO:0000256" key="1">
    <source>
        <dbReference type="ARBA" id="ARBA00007435"/>
    </source>
</evidence>
<dbReference type="PANTHER" id="PTHR34477:SF1">
    <property type="entry name" value="UPF0213 PROTEIN YHBQ"/>
    <property type="match status" value="1"/>
</dbReference>
<reference evidence="3 4" key="1">
    <citation type="submission" date="2023-07" db="EMBL/GenBank/DDBJ databases">
        <title>Sorghum-associated microbial communities from plants grown in Nebraska, USA.</title>
        <authorList>
            <person name="Schachtman D."/>
        </authorList>
    </citation>
    <scope>NUCLEOTIDE SEQUENCE [LARGE SCALE GENOMIC DNA]</scope>
    <source>
        <strain evidence="3 4">3773</strain>
    </source>
</reference>
<dbReference type="Gene3D" id="3.40.1440.10">
    <property type="entry name" value="GIY-YIG endonuclease"/>
    <property type="match status" value="1"/>
</dbReference>
<feature type="domain" description="GIY-YIG" evidence="2">
    <location>
        <begin position="1"/>
        <end position="75"/>
    </location>
</feature>
<accession>A0ABU1TTL2</accession>
<dbReference type="InterPro" id="IPR050190">
    <property type="entry name" value="UPF0213_domain"/>
</dbReference>
<dbReference type="Proteomes" id="UP001255185">
    <property type="component" value="Unassembled WGS sequence"/>
</dbReference>
<proteinExistence type="inferred from homology"/>
<dbReference type="GO" id="GO:0004519">
    <property type="term" value="F:endonuclease activity"/>
    <property type="evidence" value="ECO:0007669"/>
    <property type="project" value="UniProtKB-KW"/>
</dbReference>
<dbReference type="SUPFAM" id="SSF82771">
    <property type="entry name" value="GIY-YIG endonuclease"/>
    <property type="match status" value="1"/>
</dbReference>
<keyword evidence="3" id="KW-0255">Endonuclease</keyword>
<gene>
    <name evidence="3" type="ORF">J2X31_003252</name>
</gene>
<protein>
    <submittedName>
        <fullName evidence="3">Endonuclease</fullName>
    </submittedName>
</protein>
<dbReference type="InterPro" id="IPR000305">
    <property type="entry name" value="GIY-YIG_endonuc"/>
</dbReference>
<keyword evidence="4" id="KW-1185">Reference proteome</keyword>
<dbReference type="CDD" id="cd10449">
    <property type="entry name" value="GIY-YIG_SLX1_like"/>
    <property type="match status" value="1"/>
</dbReference>
<dbReference type="Pfam" id="PF01541">
    <property type="entry name" value="GIY-YIG"/>
    <property type="match status" value="1"/>
</dbReference>
<dbReference type="EMBL" id="JAVDVI010000017">
    <property type="protein sequence ID" value="MDR6969225.1"/>
    <property type="molecule type" value="Genomic_DNA"/>
</dbReference>
<evidence type="ECO:0000313" key="4">
    <source>
        <dbReference type="Proteomes" id="UP001255185"/>
    </source>
</evidence>
<comment type="similarity">
    <text evidence="1">Belongs to the UPF0213 family.</text>
</comment>
<sequence>MFFVYIIYSETLFIYYKGFTTNFSKRLEYHNSGKSKYTSKTSDWSLVYLREFKTKKEALIEEKRLKRLNRESLLKLIASEMD</sequence>
<comment type="caution">
    <text evidence="3">The sequence shown here is derived from an EMBL/GenBank/DDBJ whole genome shotgun (WGS) entry which is preliminary data.</text>
</comment>
<keyword evidence="3" id="KW-0378">Hydrolase</keyword>
<keyword evidence="3" id="KW-0540">Nuclease</keyword>
<name>A0ABU1TTL2_9FLAO</name>
<evidence type="ECO:0000259" key="2">
    <source>
        <dbReference type="PROSITE" id="PS50164"/>
    </source>
</evidence>
<dbReference type="InterPro" id="IPR035901">
    <property type="entry name" value="GIY-YIG_endonuc_sf"/>
</dbReference>